<gene>
    <name evidence="8" type="ORF">GCM10009799_41380</name>
</gene>
<organism evidence="8 9">
    <name type="scientific">Nocardiopsis rhodophaea</name>
    <dbReference type="NCBI Taxonomy" id="280238"/>
    <lineage>
        <taxon>Bacteria</taxon>
        <taxon>Bacillati</taxon>
        <taxon>Actinomycetota</taxon>
        <taxon>Actinomycetes</taxon>
        <taxon>Streptosporangiales</taxon>
        <taxon>Nocardiopsidaceae</taxon>
        <taxon>Nocardiopsis</taxon>
    </lineage>
</organism>
<evidence type="ECO:0000256" key="2">
    <source>
        <dbReference type="ARBA" id="ARBA00022692"/>
    </source>
</evidence>
<dbReference type="Gene3D" id="1.20.1250.20">
    <property type="entry name" value="MFS general substrate transporter like domains"/>
    <property type="match status" value="2"/>
</dbReference>
<evidence type="ECO:0000259" key="7">
    <source>
        <dbReference type="PROSITE" id="PS50850"/>
    </source>
</evidence>
<sequence>MPNPYAQIFAAPGAKGFTVAGLLGRMPVAMTNIGIITMLSITEGNYALAGAVAATFTFSMALITPQVSRLTDRYGQRRVLPLAAGVSVASLCLLLLCVQFGLPLWTYFLFAIPAGCMPSMSAMARARWTELYRESPQLHTAYSFESVADELTFISGPALSVVLSTMAFAQAGPLASAAFLTVGVLLFVAQRSTEPPVRPLDSGSRGTILLRSGPLVVLALTLLAGGIIVGAVDVVAVAFAESLGVPSATGIVLSSYALGSAISGLVFGALNLPWKPHRALLAATVGTGLTTLPFLVVSNIWALSVAVFFAGVFFAPTMILVMTLIEKTVPASSLTEGMTWALTGLTIGTAVGTFTAGIAVEQAGTLGGFTVTVAAGALTVSIVAVSMRMLGRATRNAQVERTEAGSIAEEPAARDDSTVG</sequence>
<feature type="domain" description="Major facilitator superfamily (MFS) profile" evidence="7">
    <location>
        <begin position="214"/>
        <end position="420"/>
    </location>
</feature>
<feature type="region of interest" description="Disordered" evidence="5">
    <location>
        <begin position="401"/>
        <end position="420"/>
    </location>
</feature>
<feature type="transmembrane region" description="Helical" evidence="6">
    <location>
        <begin position="174"/>
        <end position="193"/>
    </location>
</feature>
<evidence type="ECO:0000313" key="8">
    <source>
        <dbReference type="EMBL" id="GAA2009266.1"/>
    </source>
</evidence>
<comment type="subcellular location">
    <subcellularLocation>
        <location evidence="1">Cell membrane</location>
        <topology evidence="1">Multi-pass membrane protein</topology>
    </subcellularLocation>
</comment>
<evidence type="ECO:0000256" key="6">
    <source>
        <dbReference type="SAM" id="Phobius"/>
    </source>
</evidence>
<keyword evidence="4 6" id="KW-0472">Membrane</keyword>
<comment type="caution">
    <text evidence="8">The sequence shown here is derived from an EMBL/GenBank/DDBJ whole genome shotgun (WGS) entry which is preliminary data.</text>
</comment>
<dbReference type="InterPro" id="IPR020846">
    <property type="entry name" value="MFS_dom"/>
</dbReference>
<feature type="transmembrane region" description="Helical" evidence="6">
    <location>
        <begin position="46"/>
        <end position="67"/>
    </location>
</feature>
<keyword evidence="3 6" id="KW-1133">Transmembrane helix</keyword>
<dbReference type="EMBL" id="BAAAPC010000019">
    <property type="protein sequence ID" value="GAA2009266.1"/>
    <property type="molecule type" value="Genomic_DNA"/>
</dbReference>
<feature type="transmembrane region" description="Helical" evidence="6">
    <location>
        <begin position="303"/>
        <end position="325"/>
    </location>
</feature>
<dbReference type="Pfam" id="PF07690">
    <property type="entry name" value="MFS_1"/>
    <property type="match status" value="1"/>
</dbReference>
<accession>A0ABN2THC4</accession>
<evidence type="ECO:0000256" key="1">
    <source>
        <dbReference type="ARBA" id="ARBA00004651"/>
    </source>
</evidence>
<feature type="transmembrane region" description="Helical" evidence="6">
    <location>
        <begin position="366"/>
        <end position="385"/>
    </location>
</feature>
<dbReference type="SUPFAM" id="SSF103473">
    <property type="entry name" value="MFS general substrate transporter"/>
    <property type="match status" value="1"/>
</dbReference>
<keyword evidence="2 6" id="KW-0812">Transmembrane</keyword>
<dbReference type="InterPro" id="IPR011701">
    <property type="entry name" value="MFS"/>
</dbReference>
<feature type="transmembrane region" description="Helical" evidence="6">
    <location>
        <begin position="214"/>
        <end position="239"/>
    </location>
</feature>
<proteinExistence type="predicted"/>
<dbReference type="Proteomes" id="UP001501585">
    <property type="component" value="Unassembled WGS sequence"/>
</dbReference>
<dbReference type="InterPro" id="IPR036259">
    <property type="entry name" value="MFS_trans_sf"/>
</dbReference>
<dbReference type="PANTHER" id="PTHR23542:SF1">
    <property type="entry name" value="MAJOR FACILITATOR SUPERFAMILY (MFS) PROFILE DOMAIN-CONTAINING PROTEIN"/>
    <property type="match status" value="1"/>
</dbReference>
<evidence type="ECO:0000313" key="9">
    <source>
        <dbReference type="Proteomes" id="UP001501585"/>
    </source>
</evidence>
<reference evidence="9" key="1">
    <citation type="journal article" date="2019" name="Int. J. Syst. Evol. Microbiol.">
        <title>The Global Catalogue of Microorganisms (GCM) 10K type strain sequencing project: providing services to taxonomists for standard genome sequencing and annotation.</title>
        <authorList>
            <consortium name="The Broad Institute Genomics Platform"/>
            <consortium name="The Broad Institute Genome Sequencing Center for Infectious Disease"/>
            <person name="Wu L."/>
            <person name="Ma J."/>
        </authorList>
    </citation>
    <scope>NUCLEOTIDE SEQUENCE [LARGE SCALE GENOMIC DNA]</scope>
    <source>
        <strain evidence="9">JCM 15313</strain>
    </source>
</reference>
<feature type="transmembrane region" description="Helical" evidence="6">
    <location>
        <begin position="251"/>
        <end position="272"/>
    </location>
</feature>
<feature type="compositionally biased region" description="Basic and acidic residues" evidence="5">
    <location>
        <begin position="411"/>
        <end position="420"/>
    </location>
</feature>
<dbReference type="PANTHER" id="PTHR23542">
    <property type="match status" value="1"/>
</dbReference>
<feature type="transmembrane region" description="Helical" evidence="6">
    <location>
        <begin position="337"/>
        <end position="360"/>
    </location>
</feature>
<dbReference type="RefSeq" id="WP_344164559.1">
    <property type="nucleotide sequence ID" value="NZ_BAAAPC010000019.1"/>
</dbReference>
<evidence type="ECO:0000256" key="4">
    <source>
        <dbReference type="ARBA" id="ARBA00023136"/>
    </source>
</evidence>
<keyword evidence="9" id="KW-1185">Reference proteome</keyword>
<protein>
    <submittedName>
        <fullName evidence="8">MFS transporter</fullName>
    </submittedName>
</protein>
<evidence type="ECO:0000256" key="5">
    <source>
        <dbReference type="SAM" id="MobiDB-lite"/>
    </source>
</evidence>
<name>A0ABN2THC4_9ACTN</name>
<feature type="transmembrane region" description="Helical" evidence="6">
    <location>
        <begin position="279"/>
        <end position="297"/>
    </location>
</feature>
<feature type="transmembrane region" description="Helical" evidence="6">
    <location>
        <begin position="79"/>
        <end position="101"/>
    </location>
</feature>
<evidence type="ECO:0000256" key="3">
    <source>
        <dbReference type="ARBA" id="ARBA00022989"/>
    </source>
</evidence>
<dbReference type="PROSITE" id="PS50850">
    <property type="entry name" value="MFS"/>
    <property type="match status" value="1"/>
</dbReference>